<gene>
    <name evidence="9" type="ORF">LUZ62_043538</name>
</gene>
<feature type="transmembrane region" description="Helical" evidence="8">
    <location>
        <begin position="433"/>
        <end position="456"/>
    </location>
</feature>
<name>A0AAV8FG43_9POAL</name>
<feature type="transmembrane region" description="Helical" evidence="8">
    <location>
        <begin position="257"/>
        <end position="277"/>
    </location>
</feature>
<feature type="transmembrane region" description="Helical" evidence="8">
    <location>
        <begin position="468"/>
        <end position="491"/>
    </location>
</feature>
<dbReference type="InterPro" id="IPR051143">
    <property type="entry name" value="TrkH_K-transport"/>
</dbReference>
<keyword evidence="6" id="KW-0406">Ion transport</keyword>
<dbReference type="GO" id="GO:0098662">
    <property type="term" value="P:inorganic cation transmembrane transport"/>
    <property type="evidence" value="ECO:0007669"/>
    <property type="project" value="UniProtKB-ARBA"/>
</dbReference>
<keyword evidence="4 8" id="KW-0812">Transmembrane</keyword>
<protein>
    <submittedName>
        <fullName evidence="9">High-affinity potassium transporter</fullName>
    </submittedName>
</protein>
<sequence>MAISLNPFSGGFNAIILIRIQSFARASRYMLRLIMFMYHFISIHVHPFWIQFFYFIIIDLLGSLLLMVLKPTDPDFSPRYVDMFFLSTSALTVSGLSTVAMERLSSSQIVVFSLLMLVGGEVFVSMLCVFCRSAKPSVAELTVNRVNSVRIELETIDSVSTVERIESGTDISVKDFLRRGSLKYLGLVIVAYWVFFHVTGFIVCLVYLFTISSSKEVLRGKGINLGLFAFSTTVSSFANGGLIATNENMAIFVKNSGLLLFQIVLVLAGNTLFPVFLRGTIWVIKCFTKNEELDCTIKSPKDIKFDHLLTNLGTFFRSITVLGMIAFVTTLFCAMDWRHPVFSGLNSYQKIVAALFMGVNARHAGENSVDPSLISPAVLLFIIFMMYLPSSATFLPLYTSERDFLLESRFPFLKEDEEERSVEPKENSRGITIITKILLLPQVVCVIIFVIVACIIERRRLQLDPLNFSALNVIFEVVSAFGNVGISTGYACSRLQKLHPDMSCVDQPYSFAGWWSDGGKLLIAFVMLYGRLKKFSEKNGKAWTLKG</sequence>
<feature type="transmembrane region" description="Helical" evidence="8">
    <location>
        <begin position="222"/>
        <end position="245"/>
    </location>
</feature>
<evidence type="ECO:0000313" key="9">
    <source>
        <dbReference type="EMBL" id="KAJ4792292.1"/>
    </source>
</evidence>
<dbReference type="Pfam" id="PF02386">
    <property type="entry name" value="TrkH"/>
    <property type="match status" value="1"/>
</dbReference>
<comment type="similarity">
    <text evidence="2">Belongs to the TrkH potassium transport family. HKT (TC 2.A.38.3) subfamily.</text>
</comment>
<organism evidence="9 10">
    <name type="scientific">Rhynchospora pubera</name>
    <dbReference type="NCBI Taxonomy" id="906938"/>
    <lineage>
        <taxon>Eukaryota</taxon>
        <taxon>Viridiplantae</taxon>
        <taxon>Streptophyta</taxon>
        <taxon>Embryophyta</taxon>
        <taxon>Tracheophyta</taxon>
        <taxon>Spermatophyta</taxon>
        <taxon>Magnoliopsida</taxon>
        <taxon>Liliopsida</taxon>
        <taxon>Poales</taxon>
        <taxon>Cyperaceae</taxon>
        <taxon>Cyperoideae</taxon>
        <taxon>Rhynchosporeae</taxon>
        <taxon>Rhynchospora</taxon>
    </lineage>
</organism>
<evidence type="ECO:0000256" key="2">
    <source>
        <dbReference type="ARBA" id="ARBA00010864"/>
    </source>
</evidence>
<feature type="transmembrane region" description="Helical" evidence="8">
    <location>
        <begin position="81"/>
        <end position="101"/>
    </location>
</feature>
<evidence type="ECO:0000256" key="4">
    <source>
        <dbReference type="ARBA" id="ARBA00022692"/>
    </source>
</evidence>
<feature type="transmembrane region" description="Helical" evidence="8">
    <location>
        <begin position="377"/>
        <end position="398"/>
    </location>
</feature>
<accession>A0AAV8FG43</accession>
<comment type="subcellular location">
    <subcellularLocation>
        <location evidence="1">Membrane</location>
        <topology evidence="1">Multi-pass membrane protein</topology>
    </subcellularLocation>
</comment>
<evidence type="ECO:0000256" key="5">
    <source>
        <dbReference type="ARBA" id="ARBA00022989"/>
    </source>
</evidence>
<evidence type="ECO:0000256" key="6">
    <source>
        <dbReference type="ARBA" id="ARBA00023065"/>
    </source>
</evidence>
<evidence type="ECO:0000256" key="8">
    <source>
        <dbReference type="SAM" id="Phobius"/>
    </source>
</evidence>
<comment type="caution">
    <text evidence="9">The sequence shown here is derived from an EMBL/GenBank/DDBJ whole genome shotgun (WGS) entry which is preliminary data.</text>
</comment>
<reference evidence="9" key="1">
    <citation type="submission" date="2022-08" db="EMBL/GenBank/DDBJ databases">
        <authorList>
            <person name="Marques A."/>
        </authorList>
    </citation>
    <scope>NUCLEOTIDE SEQUENCE</scope>
    <source>
        <strain evidence="9">RhyPub2mFocal</strain>
        <tissue evidence="9">Leaves</tissue>
    </source>
</reference>
<dbReference type="GO" id="GO:0005886">
    <property type="term" value="C:plasma membrane"/>
    <property type="evidence" value="ECO:0007669"/>
    <property type="project" value="TreeGrafter"/>
</dbReference>
<evidence type="ECO:0000313" key="10">
    <source>
        <dbReference type="Proteomes" id="UP001140206"/>
    </source>
</evidence>
<dbReference type="EMBL" id="JAMFTS010000002">
    <property type="protein sequence ID" value="KAJ4792292.1"/>
    <property type="molecule type" value="Genomic_DNA"/>
</dbReference>
<evidence type="ECO:0000256" key="3">
    <source>
        <dbReference type="ARBA" id="ARBA00022448"/>
    </source>
</evidence>
<keyword evidence="3" id="KW-0813">Transport</keyword>
<feature type="transmembrane region" description="Helical" evidence="8">
    <location>
        <begin position="107"/>
        <end position="130"/>
    </location>
</feature>
<dbReference type="PANTHER" id="PTHR31064:SF25">
    <property type="entry name" value="CATION TRANSPORTER HKT2_1"/>
    <property type="match status" value="1"/>
</dbReference>
<feature type="transmembrane region" description="Helical" evidence="8">
    <location>
        <begin position="184"/>
        <end position="210"/>
    </location>
</feature>
<dbReference type="Proteomes" id="UP001140206">
    <property type="component" value="Chromosome 2"/>
</dbReference>
<dbReference type="GO" id="GO:0030001">
    <property type="term" value="P:metal ion transport"/>
    <property type="evidence" value="ECO:0007669"/>
    <property type="project" value="UniProtKB-ARBA"/>
</dbReference>
<dbReference type="AlphaFoldDB" id="A0AAV8FG43"/>
<evidence type="ECO:0000256" key="1">
    <source>
        <dbReference type="ARBA" id="ARBA00004141"/>
    </source>
</evidence>
<dbReference type="PANTHER" id="PTHR31064">
    <property type="entry name" value="POTASSIUM TRANSPORT PROTEIN DDB_G0292412-RELATED"/>
    <property type="match status" value="1"/>
</dbReference>
<proteinExistence type="inferred from homology"/>
<keyword evidence="7 8" id="KW-0472">Membrane</keyword>
<keyword evidence="10" id="KW-1185">Reference proteome</keyword>
<feature type="transmembrane region" description="Helical" evidence="8">
    <location>
        <begin position="315"/>
        <end position="335"/>
    </location>
</feature>
<dbReference type="InterPro" id="IPR003445">
    <property type="entry name" value="Cat_transpt"/>
</dbReference>
<dbReference type="GO" id="GO:0008324">
    <property type="term" value="F:monoatomic cation transmembrane transporter activity"/>
    <property type="evidence" value="ECO:0007669"/>
    <property type="project" value="InterPro"/>
</dbReference>
<evidence type="ECO:0000256" key="7">
    <source>
        <dbReference type="ARBA" id="ARBA00023136"/>
    </source>
</evidence>
<keyword evidence="5 8" id="KW-1133">Transmembrane helix</keyword>